<dbReference type="GO" id="GO:0042277">
    <property type="term" value="F:peptide binding"/>
    <property type="evidence" value="ECO:0007669"/>
    <property type="project" value="TreeGrafter"/>
</dbReference>
<dbReference type="PRINTS" id="PR00237">
    <property type="entry name" value="GPCRRHODOPSN"/>
</dbReference>
<comment type="similarity">
    <text evidence="10">Belongs to the G-protein coupled receptor 1 family. Vasopressin/oxytocin receptor subfamily.</text>
</comment>
<gene>
    <name evidence="12" type="ORF">BIW11_01125</name>
</gene>
<sequence>MDRIDGDGGDEVVMLEPEHWVSSLKCSTLLVIFIMTLSSNLFVLWAVFLRRRLSRFCAGPVYGKIPTDVKRNCSLSRVQLFIIHLSMADILVALLNILPQLAWDITVRFEGGFALCKFVKYAQVLVLYLSTYILTGMSLDRLISMRAIYAQWKMGMHTSNPTSGINSAVATSLRRSGISMSGSGVKLVSHHCHHLNSHHSRVGYRKLAKMLIAFAWLLSAVLALPQLFIFSYTASSYTAPTVSAVAGKEALDSQGVFSTTVFTSPAAVPNSTAIAKRYDCLADFSWHPYGMEIYVTSFVVIVLGVPALLMLFCYGYMCVIILRIQRSYASGESLLLPTTQCDGRGVGGFATSSKRLTAAKVRLVKMTFLVVLAFIVCWSPFCVAELIRAYTLPVDNAHVNPIFMVFLLLASLNSAVNPWIYAAFCINRFAKHHSDKAKMSLVRYK</sequence>
<evidence type="ECO:0000256" key="9">
    <source>
        <dbReference type="ARBA" id="ARBA00023224"/>
    </source>
</evidence>
<evidence type="ECO:0000256" key="10">
    <source>
        <dbReference type="RuleBase" id="RU046427"/>
    </source>
</evidence>
<evidence type="ECO:0000256" key="1">
    <source>
        <dbReference type="ARBA" id="ARBA00004651"/>
    </source>
</evidence>
<dbReference type="PRINTS" id="PR00896">
    <property type="entry name" value="VASOPRESSINR"/>
</dbReference>
<dbReference type="InterPro" id="IPR017452">
    <property type="entry name" value="GPCR_Rhodpsn_7TM"/>
</dbReference>
<dbReference type="AlphaFoldDB" id="A0A1V9XJ59"/>
<reference evidence="12 13" key="1">
    <citation type="journal article" date="2017" name="Gigascience">
        <title>Draft genome of the honey bee ectoparasitic mite, Tropilaelaps mercedesae, is shaped by the parasitic life history.</title>
        <authorList>
            <person name="Dong X."/>
            <person name="Armstrong S.D."/>
            <person name="Xia D."/>
            <person name="Makepeace B.L."/>
            <person name="Darby A.C."/>
            <person name="Kadowaki T."/>
        </authorList>
    </citation>
    <scope>NUCLEOTIDE SEQUENCE [LARGE SCALE GENOMIC DNA]</scope>
    <source>
        <strain evidence="12">Wuxi-XJTLU</strain>
    </source>
</reference>
<dbReference type="Gene3D" id="1.20.1070.10">
    <property type="entry name" value="Rhodopsin 7-helix transmembrane proteins"/>
    <property type="match status" value="1"/>
</dbReference>
<dbReference type="PANTHER" id="PTHR24241">
    <property type="entry name" value="NEUROPEPTIDE RECEPTOR-RELATED G-PROTEIN COUPLED RECEPTOR"/>
    <property type="match status" value="1"/>
</dbReference>
<evidence type="ECO:0000313" key="12">
    <source>
        <dbReference type="EMBL" id="OQR73547.1"/>
    </source>
</evidence>
<feature type="transmembrane region" description="Helical" evidence="10">
    <location>
        <begin position="363"/>
        <end position="381"/>
    </location>
</feature>
<organism evidence="12 13">
    <name type="scientific">Tropilaelaps mercedesae</name>
    <dbReference type="NCBI Taxonomy" id="418985"/>
    <lineage>
        <taxon>Eukaryota</taxon>
        <taxon>Metazoa</taxon>
        <taxon>Ecdysozoa</taxon>
        <taxon>Arthropoda</taxon>
        <taxon>Chelicerata</taxon>
        <taxon>Arachnida</taxon>
        <taxon>Acari</taxon>
        <taxon>Parasitiformes</taxon>
        <taxon>Mesostigmata</taxon>
        <taxon>Gamasina</taxon>
        <taxon>Dermanyssoidea</taxon>
        <taxon>Laelapidae</taxon>
        <taxon>Tropilaelaps</taxon>
    </lineage>
</organism>
<evidence type="ECO:0000256" key="6">
    <source>
        <dbReference type="ARBA" id="ARBA00023136"/>
    </source>
</evidence>
<keyword evidence="4 10" id="KW-1133">Transmembrane helix</keyword>
<dbReference type="Pfam" id="PF00001">
    <property type="entry name" value="7tm_1"/>
    <property type="match status" value="2"/>
</dbReference>
<dbReference type="PROSITE" id="PS50262">
    <property type="entry name" value="G_PROTEIN_RECEP_F1_2"/>
    <property type="match status" value="1"/>
</dbReference>
<dbReference type="GO" id="GO:0005886">
    <property type="term" value="C:plasma membrane"/>
    <property type="evidence" value="ECO:0007669"/>
    <property type="project" value="UniProtKB-SubCell"/>
</dbReference>
<feature type="transmembrane region" description="Helical" evidence="10">
    <location>
        <begin position="293"/>
        <end position="322"/>
    </location>
</feature>
<dbReference type="STRING" id="418985.A0A1V9XJ59"/>
<protein>
    <submittedName>
        <fullName evidence="12">Vasopressin V1a receptor-like</fullName>
    </submittedName>
</protein>
<dbReference type="InterPro" id="IPR000276">
    <property type="entry name" value="GPCR_Rhodpsn"/>
</dbReference>
<dbReference type="InterPro" id="IPR001817">
    <property type="entry name" value="Vasoprsn_rcpt"/>
</dbReference>
<feature type="transmembrane region" description="Helical" evidence="10">
    <location>
        <begin position="118"/>
        <end position="139"/>
    </location>
</feature>
<dbReference type="EMBL" id="MNPL01009734">
    <property type="protein sequence ID" value="OQR73547.1"/>
    <property type="molecule type" value="Genomic_DNA"/>
</dbReference>
<evidence type="ECO:0000256" key="8">
    <source>
        <dbReference type="ARBA" id="ARBA00023180"/>
    </source>
</evidence>
<keyword evidence="9 10" id="KW-0807">Transducer</keyword>
<evidence type="ECO:0000313" key="13">
    <source>
        <dbReference type="Proteomes" id="UP000192247"/>
    </source>
</evidence>
<evidence type="ECO:0000259" key="11">
    <source>
        <dbReference type="PROSITE" id="PS50262"/>
    </source>
</evidence>
<keyword evidence="5 10" id="KW-0297">G-protein coupled receptor</keyword>
<keyword evidence="3 10" id="KW-0812">Transmembrane</keyword>
<dbReference type="SUPFAM" id="SSF81321">
    <property type="entry name" value="Family A G protein-coupled receptor-like"/>
    <property type="match status" value="2"/>
</dbReference>
<comment type="subcellular location">
    <subcellularLocation>
        <location evidence="1 10">Cell membrane</location>
        <topology evidence="1 10">Multi-pass membrane protein</topology>
    </subcellularLocation>
</comment>
<keyword evidence="13" id="KW-1185">Reference proteome</keyword>
<evidence type="ECO:0000256" key="2">
    <source>
        <dbReference type="ARBA" id="ARBA00022475"/>
    </source>
</evidence>
<evidence type="ECO:0000256" key="4">
    <source>
        <dbReference type="ARBA" id="ARBA00022989"/>
    </source>
</evidence>
<keyword evidence="6 10" id="KW-0472">Membrane</keyword>
<evidence type="ECO:0000256" key="3">
    <source>
        <dbReference type="ARBA" id="ARBA00022692"/>
    </source>
</evidence>
<feature type="transmembrane region" description="Helical" evidence="10">
    <location>
        <begin position="211"/>
        <end position="232"/>
    </location>
</feature>
<feature type="transmembrane region" description="Helical" evidence="10">
    <location>
        <begin position="401"/>
        <end position="426"/>
    </location>
</feature>
<evidence type="ECO:0000256" key="7">
    <source>
        <dbReference type="ARBA" id="ARBA00023170"/>
    </source>
</evidence>
<keyword evidence="8 10" id="KW-0325">Glycoprotein</keyword>
<accession>A0A1V9XJ59</accession>
<dbReference type="GO" id="GO:0005000">
    <property type="term" value="F:vasopressin receptor activity"/>
    <property type="evidence" value="ECO:0007669"/>
    <property type="project" value="InterPro"/>
</dbReference>
<proteinExistence type="inferred from homology"/>
<comment type="caution">
    <text evidence="12">The sequence shown here is derived from an EMBL/GenBank/DDBJ whole genome shotgun (WGS) entry which is preliminary data.</text>
</comment>
<dbReference type="PANTHER" id="PTHR24241:SF161">
    <property type="entry name" value="G-PROTEIN COUPLED RECEPTORS FAMILY 1 PROFILE DOMAIN-CONTAINING PROTEIN"/>
    <property type="match status" value="1"/>
</dbReference>
<name>A0A1V9XJ59_9ACAR</name>
<dbReference type="InParanoid" id="A0A1V9XJ59"/>
<keyword evidence="7 10" id="KW-0675">Receptor</keyword>
<feature type="domain" description="G-protein coupled receptors family 1 profile" evidence="11">
    <location>
        <begin position="39"/>
        <end position="421"/>
    </location>
</feature>
<dbReference type="Proteomes" id="UP000192247">
    <property type="component" value="Unassembled WGS sequence"/>
</dbReference>
<feature type="transmembrane region" description="Helical" evidence="10">
    <location>
        <begin position="29"/>
        <end position="49"/>
    </location>
</feature>
<feature type="transmembrane region" description="Helical" evidence="10">
    <location>
        <begin position="80"/>
        <end position="98"/>
    </location>
</feature>
<keyword evidence="2" id="KW-1003">Cell membrane</keyword>
<dbReference type="OrthoDB" id="5987909at2759"/>
<dbReference type="GO" id="GO:0032870">
    <property type="term" value="P:cellular response to hormone stimulus"/>
    <property type="evidence" value="ECO:0007669"/>
    <property type="project" value="TreeGrafter"/>
</dbReference>
<evidence type="ECO:0000256" key="5">
    <source>
        <dbReference type="ARBA" id="ARBA00023040"/>
    </source>
</evidence>